<dbReference type="PANTHER" id="PTHR11054">
    <property type="entry name" value="6-PHOSPHOGLUCONOLACTONASE"/>
    <property type="match status" value="1"/>
</dbReference>
<dbReference type="GO" id="GO:0017057">
    <property type="term" value="F:6-phosphogluconolactonase activity"/>
    <property type="evidence" value="ECO:0007669"/>
    <property type="project" value="InterPro"/>
</dbReference>
<dbReference type="SUPFAM" id="SSF100950">
    <property type="entry name" value="NagB/RpiA/CoA transferase-like"/>
    <property type="match status" value="1"/>
</dbReference>
<accession>A0A0F9N295</accession>
<organism evidence="3">
    <name type="scientific">marine sediment metagenome</name>
    <dbReference type="NCBI Taxonomy" id="412755"/>
    <lineage>
        <taxon>unclassified sequences</taxon>
        <taxon>metagenomes</taxon>
        <taxon>ecological metagenomes</taxon>
    </lineage>
</organism>
<comment type="similarity">
    <text evidence="1">Belongs to the glucosamine/galactosamine-6-phosphate isomerase family. 6-phosphogluconolactonase subfamily.</text>
</comment>
<protein>
    <recommendedName>
        <fullName evidence="2">Glucosamine/galactosamine-6-phosphate isomerase domain-containing protein</fullName>
    </recommendedName>
</protein>
<feature type="domain" description="Glucosamine/galactosamine-6-phosphate isomerase" evidence="2">
    <location>
        <begin position="9"/>
        <end position="218"/>
    </location>
</feature>
<dbReference type="InterPro" id="IPR037171">
    <property type="entry name" value="NagB/RpiA_transferase-like"/>
</dbReference>
<evidence type="ECO:0000256" key="1">
    <source>
        <dbReference type="ARBA" id="ARBA00010662"/>
    </source>
</evidence>
<dbReference type="GO" id="GO:0005975">
    <property type="term" value="P:carbohydrate metabolic process"/>
    <property type="evidence" value="ECO:0007669"/>
    <property type="project" value="InterPro"/>
</dbReference>
<proteinExistence type="inferred from homology"/>
<reference evidence="3" key="1">
    <citation type="journal article" date="2015" name="Nature">
        <title>Complex archaea that bridge the gap between prokaryotes and eukaryotes.</title>
        <authorList>
            <person name="Spang A."/>
            <person name="Saw J.H."/>
            <person name="Jorgensen S.L."/>
            <person name="Zaremba-Niedzwiedzka K."/>
            <person name="Martijn J."/>
            <person name="Lind A.E."/>
            <person name="van Eijk R."/>
            <person name="Schleper C."/>
            <person name="Guy L."/>
            <person name="Ettema T.J."/>
        </authorList>
    </citation>
    <scope>NUCLEOTIDE SEQUENCE</scope>
</reference>
<comment type="caution">
    <text evidence="3">The sequence shown here is derived from an EMBL/GenBank/DDBJ whole genome shotgun (WGS) entry which is preliminary data.</text>
</comment>
<dbReference type="EMBL" id="LAZR01003895">
    <property type="protein sequence ID" value="KKN13690.1"/>
    <property type="molecule type" value="Genomic_DNA"/>
</dbReference>
<dbReference type="InterPro" id="IPR039104">
    <property type="entry name" value="6PGL"/>
</dbReference>
<dbReference type="NCBIfam" id="TIGR01198">
    <property type="entry name" value="pgl"/>
    <property type="match status" value="1"/>
</dbReference>
<dbReference type="PANTHER" id="PTHR11054:SF0">
    <property type="entry name" value="6-PHOSPHOGLUCONOLACTONASE"/>
    <property type="match status" value="1"/>
</dbReference>
<dbReference type="GO" id="GO:0006098">
    <property type="term" value="P:pentose-phosphate shunt"/>
    <property type="evidence" value="ECO:0007669"/>
    <property type="project" value="InterPro"/>
</dbReference>
<evidence type="ECO:0000259" key="2">
    <source>
        <dbReference type="Pfam" id="PF01182"/>
    </source>
</evidence>
<dbReference type="InterPro" id="IPR005900">
    <property type="entry name" value="6-phosphogluconolactonase_DevB"/>
</dbReference>
<dbReference type="CDD" id="cd01400">
    <property type="entry name" value="6PGL"/>
    <property type="match status" value="1"/>
</dbReference>
<dbReference type="AlphaFoldDB" id="A0A0F9N295"/>
<name>A0A0F9N295_9ZZZZ</name>
<dbReference type="InterPro" id="IPR006148">
    <property type="entry name" value="Glc/Gal-6P_isomerase"/>
</dbReference>
<dbReference type="Gene3D" id="3.40.50.1360">
    <property type="match status" value="1"/>
</dbReference>
<dbReference type="Pfam" id="PF01182">
    <property type="entry name" value="Glucosamine_iso"/>
    <property type="match status" value="1"/>
</dbReference>
<evidence type="ECO:0000313" key="3">
    <source>
        <dbReference type="EMBL" id="KKN13690.1"/>
    </source>
</evidence>
<gene>
    <name evidence="3" type="ORF">LCGC14_1003730</name>
</gene>
<sequence>MRTIVSYQNKDELDQGAADIISQSINRMLEKQKTVVFGIVGGRSVSGIFRRLRTADISWEKTHIFMLDERIVPLDSPQSNFRLAKENFIDELLMNKRLLPENVHPFVMNICKPDLAISDYEDTLQRYGDIYDIILLSSGEDGHVAGLYPKHHSVSDESPSYIIFNDSPKPPKDRMSISRRLLVKSKVAILLFEGKTKRSAYAKFQDKHCDFNSCPGKLILLIDDSYVLTNLR</sequence>